<evidence type="ECO:0000313" key="1">
    <source>
        <dbReference type="EMBL" id="CVK31842.1"/>
    </source>
</evidence>
<dbReference type="EMBL" id="LT158599">
    <property type="protein sequence ID" value="CVK31842.1"/>
    <property type="molecule type" value="Genomic_DNA"/>
</dbReference>
<reference evidence="1 2" key="1">
    <citation type="submission" date="2016-01" db="EMBL/GenBank/DDBJ databases">
        <authorList>
            <person name="Manzoor S."/>
        </authorList>
    </citation>
    <scope>NUCLEOTIDE SEQUENCE [LARGE SCALE GENOMIC DNA]</scope>
    <source>
        <strain evidence="1">Methanoculleus sp MAB1</strain>
    </source>
</reference>
<protein>
    <submittedName>
        <fullName evidence="1">Uncharacterized protein</fullName>
    </submittedName>
</protein>
<dbReference type="Proteomes" id="UP000069850">
    <property type="component" value="Chromosome 1"/>
</dbReference>
<dbReference type="KEGG" id="mema:MMAB1_0625"/>
<name>A0A0X3BI79_9EURY</name>
<dbReference type="AlphaFoldDB" id="A0A0X3BI79"/>
<evidence type="ECO:0000313" key="2">
    <source>
        <dbReference type="Proteomes" id="UP000069850"/>
    </source>
</evidence>
<proteinExistence type="predicted"/>
<gene>
    <name evidence="1" type="ORF">MMAB1_0625</name>
</gene>
<sequence>MSVNCTVRGAVPEVGVPLNAAVGAAALAVPISKRAARIVHNSI</sequence>
<accession>A0A0X3BI79</accession>
<organism evidence="1 2">
    <name type="scientific">Methanoculleus bourgensis</name>
    <dbReference type="NCBI Taxonomy" id="83986"/>
    <lineage>
        <taxon>Archaea</taxon>
        <taxon>Methanobacteriati</taxon>
        <taxon>Methanobacteriota</taxon>
        <taxon>Stenosarchaea group</taxon>
        <taxon>Methanomicrobia</taxon>
        <taxon>Methanomicrobiales</taxon>
        <taxon>Methanomicrobiaceae</taxon>
        <taxon>Methanoculleus</taxon>
    </lineage>
</organism>